<dbReference type="PANTHER" id="PTHR43464">
    <property type="entry name" value="METHYLTRANSFERASE"/>
    <property type="match status" value="1"/>
</dbReference>
<dbReference type="InterPro" id="IPR013216">
    <property type="entry name" value="Methyltransf_11"/>
</dbReference>
<feature type="domain" description="Methyltransferase type 11" evidence="4">
    <location>
        <begin position="52"/>
        <end position="151"/>
    </location>
</feature>
<evidence type="ECO:0000259" key="4">
    <source>
        <dbReference type="Pfam" id="PF08241"/>
    </source>
</evidence>
<comment type="caution">
    <text evidence="5">The sequence shown here is derived from an EMBL/GenBank/DDBJ whole genome shotgun (WGS) entry which is preliminary data.</text>
</comment>
<dbReference type="PANTHER" id="PTHR43464:SF19">
    <property type="entry name" value="UBIQUINONE BIOSYNTHESIS O-METHYLTRANSFERASE, MITOCHONDRIAL"/>
    <property type="match status" value="1"/>
</dbReference>
<dbReference type="CDD" id="cd02440">
    <property type="entry name" value="AdoMet_MTases"/>
    <property type="match status" value="1"/>
</dbReference>
<keyword evidence="3" id="KW-0949">S-adenosyl-L-methionine</keyword>
<dbReference type="GO" id="GO:0032259">
    <property type="term" value="P:methylation"/>
    <property type="evidence" value="ECO:0007669"/>
    <property type="project" value="UniProtKB-KW"/>
</dbReference>
<dbReference type="GO" id="GO:0008168">
    <property type="term" value="F:methyltransferase activity"/>
    <property type="evidence" value="ECO:0007669"/>
    <property type="project" value="UniProtKB-KW"/>
</dbReference>
<evidence type="ECO:0000256" key="3">
    <source>
        <dbReference type="ARBA" id="ARBA00022691"/>
    </source>
</evidence>
<dbReference type="RefSeq" id="WP_284256917.1">
    <property type="nucleotide sequence ID" value="NZ_BSOS01000013.1"/>
</dbReference>
<dbReference type="EMBL" id="BSOS01000013">
    <property type="protein sequence ID" value="GLR66242.1"/>
    <property type="molecule type" value="Genomic_DNA"/>
</dbReference>
<evidence type="ECO:0000313" key="5">
    <source>
        <dbReference type="EMBL" id="GLR66242.1"/>
    </source>
</evidence>
<protein>
    <submittedName>
        <fullName evidence="5">Methyltransferase</fullName>
    </submittedName>
</protein>
<keyword evidence="2" id="KW-0808">Transferase</keyword>
<dbReference type="SUPFAM" id="SSF53335">
    <property type="entry name" value="S-adenosyl-L-methionine-dependent methyltransferases"/>
    <property type="match status" value="1"/>
</dbReference>
<accession>A0ABQ6A3L8</accession>
<organism evidence="5 6">
    <name type="scientific">Acidocella aquatica</name>
    <dbReference type="NCBI Taxonomy" id="1922313"/>
    <lineage>
        <taxon>Bacteria</taxon>
        <taxon>Pseudomonadati</taxon>
        <taxon>Pseudomonadota</taxon>
        <taxon>Alphaproteobacteria</taxon>
        <taxon>Acetobacterales</taxon>
        <taxon>Acidocellaceae</taxon>
        <taxon>Acidocella</taxon>
    </lineage>
</organism>
<keyword evidence="6" id="KW-1185">Reference proteome</keyword>
<proteinExistence type="predicted"/>
<evidence type="ECO:0000256" key="1">
    <source>
        <dbReference type="ARBA" id="ARBA00022603"/>
    </source>
</evidence>
<sequence length="279" mass="29388">MENTANAAQVDYWNALAGQTWARFQAQLDRQIDPLGREAIRVLAPRAGERILDIGCGCGQTTMELAALTGAAGYVKGADISAPMLEIAKARPVPPGAVAPVFEQADAQVASFGDGAFDAAFSRFGVMFFADPVAAFANIRKALRAGGRLAFVCWRPFAENVWMRAPQEAAAPFMPESPPSDPTAPGPFAFADAGRLRGILGDAGFRDIGIEKFDCLIGGGDLEQSLELSLRVGPLGGALREHPELVSKVSDAVKAALAGYMTPQGVLMPAASWIVRAQA</sequence>
<dbReference type="Proteomes" id="UP001156641">
    <property type="component" value="Unassembled WGS sequence"/>
</dbReference>
<keyword evidence="1 5" id="KW-0489">Methyltransferase</keyword>
<evidence type="ECO:0000256" key="2">
    <source>
        <dbReference type="ARBA" id="ARBA00022679"/>
    </source>
</evidence>
<dbReference type="Pfam" id="PF08241">
    <property type="entry name" value="Methyltransf_11"/>
    <property type="match status" value="1"/>
</dbReference>
<evidence type="ECO:0000313" key="6">
    <source>
        <dbReference type="Proteomes" id="UP001156641"/>
    </source>
</evidence>
<gene>
    <name evidence="5" type="ORF">GCM10010909_09220</name>
</gene>
<name>A0ABQ6A3L8_9PROT</name>
<dbReference type="InterPro" id="IPR029063">
    <property type="entry name" value="SAM-dependent_MTases_sf"/>
</dbReference>
<reference evidence="6" key="1">
    <citation type="journal article" date="2019" name="Int. J. Syst. Evol. Microbiol.">
        <title>The Global Catalogue of Microorganisms (GCM) 10K type strain sequencing project: providing services to taxonomists for standard genome sequencing and annotation.</title>
        <authorList>
            <consortium name="The Broad Institute Genomics Platform"/>
            <consortium name="The Broad Institute Genome Sequencing Center for Infectious Disease"/>
            <person name="Wu L."/>
            <person name="Ma J."/>
        </authorList>
    </citation>
    <scope>NUCLEOTIDE SEQUENCE [LARGE SCALE GENOMIC DNA]</scope>
    <source>
        <strain evidence="6">NBRC 112502</strain>
    </source>
</reference>
<dbReference type="Gene3D" id="3.40.50.150">
    <property type="entry name" value="Vaccinia Virus protein VP39"/>
    <property type="match status" value="1"/>
</dbReference>